<dbReference type="eggNOG" id="ENOG502RIQA">
    <property type="taxonomic scope" value="Eukaryota"/>
</dbReference>
<evidence type="ECO:0000256" key="1">
    <source>
        <dbReference type="SAM" id="MobiDB-lite"/>
    </source>
</evidence>
<dbReference type="InParanoid" id="F1A5A4"/>
<dbReference type="OMA" id="EAFENQY"/>
<evidence type="ECO:0000313" key="3">
    <source>
        <dbReference type="Proteomes" id="UP000001064"/>
    </source>
</evidence>
<dbReference type="EMBL" id="GL871582">
    <property type="protein sequence ID" value="EGC28625.1"/>
    <property type="molecule type" value="Genomic_DNA"/>
</dbReference>
<dbReference type="AlphaFoldDB" id="F1A5A4"/>
<sequence>MSVSTKLARLARTSVVARSQPYVLRSNNDIREREEAFENQYVKEKERNDLRLQKERQEKQQKQTQSQSQAKAPKETSNPNAAKIKELENQLAAIQKELNQLKK</sequence>
<organism evidence="2 3">
    <name type="scientific">Dictyostelium purpureum</name>
    <name type="common">Slime mold</name>
    <dbReference type="NCBI Taxonomy" id="5786"/>
    <lineage>
        <taxon>Eukaryota</taxon>
        <taxon>Amoebozoa</taxon>
        <taxon>Evosea</taxon>
        <taxon>Eumycetozoa</taxon>
        <taxon>Dictyostelia</taxon>
        <taxon>Dictyosteliales</taxon>
        <taxon>Dictyosteliaceae</taxon>
        <taxon>Dictyostelium</taxon>
    </lineage>
</organism>
<keyword evidence="3" id="KW-1185">Reference proteome</keyword>
<dbReference type="RefSeq" id="XP_003294848.1">
    <property type="nucleotide sequence ID" value="XM_003294800.1"/>
</dbReference>
<evidence type="ECO:0000313" key="2">
    <source>
        <dbReference type="EMBL" id="EGC28625.1"/>
    </source>
</evidence>
<feature type="compositionally biased region" description="Low complexity" evidence="1">
    <location>
        <begin position="62"/>
        <end position="71"/>
    </location>
</feature>
<dbReference type="KEGG" id="dpp:DICPUDRAFT_85297"/>
<feature type="compositionally biased region" description="Basic and acidic residues" evidence="1">
    <location>
        <begin position="41"/>
        <end position="61"/>
    </location>
</feature>
<protein>
    <submittedName>
        <fullName evidence="2">Uncharacterized protein</fullName>
    </submittedName>
</protein>
<dbReference type="GeneID" id="10510576"/>
<name>F1A5A4_DICPU</name>
<dbReference type="VEuPathDB" id="AmoebaDB:DICPUDRAFT_85297"/>
<proteinExistence type="predicted"/>
<reference evidence="3" key="1">
    <citation type="journal article" date="2011" name="Genome Biol.">
        <title>Comparative genomics of the social amoebae Dictyostelium discoideum and Dictyostelium purpureum.</title>
        <authorList>
            <consortium name="US DOE Joint Genome Institute (JGI-PGF)"/>
            <person name="Sucgang R."/>
            <person name="Kuo A."/>
            <person name="Tian X."/>
            <person name="Salerno W."/>
            <person name="Parikh A."/>
            <person name="Feasley C.L."/>
            <person name="Dalin E."/>
            <person name="Tu H."/>
            <person name="Huang E."/>
            <person name="Barry K."/>
            <person name="Lindquist E."/>
            <person name="Shapiro H."/>
            <person name="Bruce D."/>
            <person name="Schmutz J."/>
            <person name="Salamov A."/>
            <person name="Fey P."/>
            <person name="Gaudet P."/>
            <person name="Anjard C."/>
            <person name="Babu M.M."/>
            <person name="Basu S."/>
            <person name="Bushmanova Y."/>
            <person name="van der Wel H."/>
            <person name="Katoh-Kurasawa M."/>
            <person name="Dinh C."/>
            <person name="Coutinho P.M."/>
            <person name="Saito T."/>
            <person name="Elias M."/>
            <person name="Schaap P."/>
            <person name="Kay R.R."/>
            <person name="Henrissat B."/>
            <person name="Eichinger L."/>
            <person name="Rivero F."/>
            <person name="Putnam N.H."/>
            <person name="West C.M."/>
            <person name="Loomis W.F."/>
            <person name="Chisholm R.L."/>
            <person name="Shaulsky G."/>
            <person name="Strassmann J.E."/>
            <person name="Queller D.C."/>
            <person name="Kuspa A."/>
            <person name="Grigoriev I.V."/>
        </authorList>
    </citation>
    <scope>NUCLEOTIDE SEQUENCE [LARGE SCALE GENOMIC DNA]</scope>
    <source>
        <strain evidence="3">QSDP1</strain>
    </source>
</reference>
<accession>F1A5A4</accession>
<feature type="region of interest" description="Disordered" evidence="1">
    <location>
        <begin position="41"/>
        <end position="84"/>
    </location>
</feature>
<dbReference type="Proteomes" id="UP000001064">
    <property type="component" value="Unassembled WGS sequence"/>
</dbReference>
<dbReference type="FunCoup" id="F1A5A4">
    <property type="interactions" value="764"/>
</dbReference>
<gene>
    <name evidence="2" type="ORF">DICPUDRAFT_85297</name>
</gene>